<proteinExistence type="predicted"/>
<accession>A0ABY8HXS5</accession>
<protein>
    <submittedName>
        <fullName evidence="1">Uncharacterized protein</fullName>
    </submittedName>
</protein>
<organism evidence="1 2">
    <name type="scientific">Janthinobacterium rivuli</name>
    <dbReference type="NCBI Taxonomy" id="2751478"/>
    <lineage>
        <taxon>Bacteria</taxon>
        <taxon>Pseudomonadati</taxon>
        <taxon>Pseudomonadota</taxon>
        <taxon>Betaproteobacteria</taxon>
        <taxon>Burkholderiales</taxon>
        <taxon>Oxalobacteraceae</taxon>
        <taxon>Janthinobacterium</taxon>
    </lineage>
</organism>
<evidence type="ECO:0000313" key="2">
    <source>
        <dbReference type="Proteomes" id="UP001219584"/>
    </source>
</evidence>
<gene>
    <name evidence="1" type="ORF">P9875_15175</name>
</gene>
<sequence>MNDIAIADEDVPLAAGQIRFYCAAEPPLQAGSYWLQAQQTVDGLKADVKGNSFGVQTPFLVSGPRFQLPSQDLQLVYPPANMVGNYEESLPHVVLRTRTLPWVRSIDGNTNNAGDNDGTTPPWIGLLTLYPDELKGATPQVITVAQLIDPGDPSILGPTLIDADTLSADELASQLLAIDLDLAAFLALAPSLAELPLLAHVREVNTDQKEVLGMVEDGWFSVAVGNRLPRSGCDNSCFLVSLEGQQAHLHGGPAIAAQYKTIRLVCLATWKFTAAGPRGSFLDYMQNLCGQGGVDLMQPTHRPFPADLSGAEKTAVEALQIGYIPLQNVTRSGEVTTSWYRGPLSPVPTKADPLGPYFFSDRAIRYDPANGLFNMSYASAWQIGQLLGLSDAAFASSLFQWRINSYQAALSAVASDHLHGLADQFQQPRAGVTPVLLAVLSRVAGQAVSIAPLKAHERRDEDLLPGVVPDWEERIAAGEDALHLLHQHVRKPN</sequence>
<dbReference type="Proteomes" id="UP001219584">
    <property type="component" value="Chromosome"/>
</dbReference>
<dbReference type="RefSeq" id="WP_278315775.1">
    <property type="nucleotide sequence ID" value="NZ_CP121464.1"/>
</dbReference>
<dbReference type="EMBL" id="CP121464">
    <property type="protein sequence ID" value="WFR77064.1"/>
    <property type="molecule type" value="Genomic_DNA"/>
</dbReference>
<name>A0ABY8HXS5_9BURK</name>
<evidence type="ECO:0000313" key="1">
    <source>
        <dbReference type="EMBL" id="WFR77064.1"/>
    </source>
</evidence>
<reference evidence="1 2" key="1">
    <citation type="submission" date="2023-04" db="EMBL/GenBank/DDBJ databases">
        <title>Nanopore sequencing of Janthinobacterium from water.</title>
        <authorList>
            <person name="Ciuchcinski K."/>
            <person name="Rokowska A."/>
            <person name="Dziewit L."/>
        </authorList>
    </citation>
    <scope>NUCLEOTIDE SEQUENCE [LARGE SCALE GENOMIC DNA]</scope>
    <source>
        <strain evidence="1 2">DEMB2</strain>
    </source>
</reference>
<keyword evidence="2" id="KW-1185">Reference proteome</keyword>